<organism evidence="6 7">
    <name type="scientific">Flavisolibacter tropicus</name>
    <dbReference type="NCBI Taxonomy" id="1492898"/>
    <lineage>
        <taxon>Bacteria</taxon>
        <taxon>Pseudomonadati</taxon>
        <taxon>Bacteroidota</taxon>
        <taxon>Chitinophagia</taxon>
        <taxon>Chitinophagales</taxon>
        <taxon>Chitinophagaceae</taxon>
        <taxon>Flavisolibacter</taxon>
    </lineage>
</organism>
<keyword evidence="7" id="KW-1185">Reference proteome</keyword>
<proteinExistence type="inferred from homology"/>
<reference evidence="6 7" key="2">
    <citation type="journal article" date="2016" name="Int. J. Syst. Evol. Microbiol.">
        <title>Flavisolibacter tropicus sp. nov., isolated from tropical soil.</title>
        <authorList>
            <person name="Lee J.J."/>
            <person name="Kang M.S."/>
            <person name="Kim G.S."/>
            <person name="Lee C.S."/>
            <person name="Lim S."/>
            <person name="Lee J."/>
            <person name="Roh S.H."/>
            <person name="Kang H."/>
            <person name="Ha J.M."/>
            <person name="Bae S."/>
            <person name="Jung H.Y."/>
            <person name="Kim M.K."/>
        </authorList>
    </citation>
    <scope>NUCLEOTIDE SEQUENCE [LARGE SCALE GENOMIC DNA]</scope>
    <source>
        <strain evidence="6 7">LCS9</strain>
    </source>
</reference>
<evidence type="ECO:0000256" key="1">
    <source>
        <dbReference type="ARBA" id="ARBA00007074"/>
    </source>
</evidence>
<evidence type="ECO:0000256" key="4">
    <source>
        <dbReference type="ARBA" id="ARBA00022807"/>
    </source>
</evidence>
<evidence type="ECO:0000256" key="2">
    <source>
        <dbReference type="ARBA" id="ARBA00022670"/>
    </source>
</evidence>
<accession>A0A172U276</accession>
<dbReference type="InterPro" id="IPR038765">
    <property type="entry name" value="Papain-like_cys_pep_sf"/>
</dbReference>
<dbReference type="GO" id="GO:0006508">
    <property type="term" value="P:proteolysis"/>
    <property type="evidence" value="ECO:0007669"/>
    <property type="project" value="UniProtKB-KW"/>
</dbReference>
<dbReference type="KEGG" id="fla:SY85_11890"/>
<dbReference type="Pfam" id="PF00877">
    <property type="entry name" value="NLPC_P60"/>
    <property type="match status" value="1"/>
</dbReference>
<dbReference type="PANTHER" id="PTHR47053">
    <property type="entry name" value="MUREIN DD-ENDOPEPTIDASE MEPH-RELATED"/>
    <property type="match status" value="1"/>
</dbReference>
<dbReference type="PATRIC" id="fig|1492898.3.peg.2567"/>
<dbReference type="InterPro" id="IPR051202">
    <property type="entry name" value="Peptidase_C40"/>
</dbReference>
<reference evidence="7" key="1">
    <citation type="submission" date="2015-01" db="EMBL/GenBank/DDBJ databases">
        <title>Flavisolibacter sp./LCS9/ whole genome sequencing.</title>
        <authorList>
            <person name="Kim M.K."/>
            <person name="Srinivasan S."/>
            <person name="Lee J.-J."/>
        </authorList>
    </citation>
    <scope>NUCLEOTIDE SEQUENCE [LARGE SCALE GENOMIC DNA]</scope>
    <source>
        <strain evidence="7">LCS9</strain>
    </source>
</reference>
<name>A0A172U276_9BACT</name>
<dbReference type="SUPFAM" id="SSF54001">
    <property type="entry name" value="Cysteine proteinases"/>
    <property type="match status" value="1"/>
</dbReference>
<evidence type="ECO:0000259" key="5">
    <source>
        <dbReference type="PROSITE" id="PS51935"/>
    </source>
</evidence>
<dbReference type="Proteomes" id="UP000077177">
    <property type="component" value="Chromosome"/>
</dbReference>
<dbReference type="GO" id="GO:0008234">
    <property type="term" value="F:cysteine-type peptidase activity"/>
    <property type="evidence" value="ECO:0007669"/>
    <property type="project" value="UniProtKB-KW"/>
</dbReference>
<protein>
    <recommendedName>
        <fullName evidence="5">NlpC/P60 domain-containing protein</fullName>
    </recommendedName>
</protein>
<dbReference type="PROSITE" id="PS51935">
    <property type="entry name" value="NLPC_P60"/>
    <property type="match status" value="1"/>
</dbReference>
<dbReference type="PANTHER" id="PTHR47053:SF1">
    <property type="entry name" value="MUREIN DD-ENDOPEPTIDASE MEPH-RELATED"/>
    <property type="match status" value="1"/>
</dbReference>
<dbReference type="InterPro" id="IPR000064">
    <property type="entry name" value="NLP_P60_dom"/>
</dbReference>
<feature type="domain" description="NlpC/P60" evidence="5">
    <location>
        <begin position="24"/>
        <end position="153"/>
    </location>
</feature>
<gene>
    <name evidence="6" type="ORF">SY85_11890</name>
</gene>
<evidence type="ECO:0000313" key="6">
    <source>
        <dbReference type="EMBL" id="ANE53449.1"/>
    </source>
</evidence>
<comment type="similarity">
    <text evidence="1">Belongs to the peptidase C40 family.</text>
</comment>
<dbReference type="AlphaFoldDB" id="A0A172U276"/>
<dbReference type="STRING" id="1492898.SY85_11890"/>
<keyword evidence="2" id="KW-0645">Protease</keyword>
<keyword evidence="3" id="KW-0378">Hydrolase</keyword>
<dbReference type="Gene3D" id="3.90.1720.10">
    <property type="entry name" value="endopeptidase domain like (from Nostoc punctiforme)"/>
    <property type="match status" value="1"/>
</dbReference>
<sequence length="162" mass="17944">MPPDQTIVRDTPALPPAQIIETGQVQPEQVMAFAETLMGTPYVYASTNPKVGFDCSGFITYVFNHFNIRVPRSSIDFTNVGKPIPVEQAKRGDIILFTGTDSTERFVGHMGLVVANTDTLRFIHSTSGKAMGVTITPLSKYYRSRFVKTIRIFPQNDSQGLL</sequence>
<evidence type="ECO:0000256" key="3">
    <source>
        <dbReference type="ARBA" id="ARBA00022801"/>
    </source>
</evidence>
<evidence type="ECO:0000313" key="7">
    <source>
        <dbReference type="Proteomes" id="UP000077177"/>
    </source>
</evidence>
<keyword evidence="4" id="KW-0788">Thiol protease</keyword>
<dbReference type="EMBL" id="CP011390">
    <property type="protein sequence ID" value="ANE53449.1"/>
    <property type="molecule type" value="Genomic_DNA"/>
</dbReference>